<dbReference type="AlphaFoldDB" id="X1N183"/>
<proteinExistence type="predicted"/>
<evidence type="ECO:0000313" key="1">
    <source>
        <dbReference type="EMBL" id="GAI37782.1"/>
    </source>
</evidence>
<organism evidence="1">
    <name type="scientific">marine sediment metagenome</name>
    <dbReference type="NCBI Taxonomy" id="412755"/>
    <lineage>
        <taxon>unclassified sequences</taxon>
        <taxon>metagenomes</taxon>
        <taxon>ecological metagenomes</taxon>
    </lineage>
</organism>
<dbReference type="EMBL" id="BARV01027483">
    <property type="protein sequence ID" value="GAI37782.1"/>
    <property type="molecule type" value="Genomic_DNA"/>
</dbReference>
<name>X1N183_9ZZZZ</name>
<reference evidence="1" key="1">
    <citation type="journal article" date="2014" name="Front. Microbiol.">
        <title>High frequency of phylogenetically diverse reductive dehalogenase-homologous genes in deep subseafloor sedimentary metagenomes.</title>
        <authorList>
            <person name="Kawai M."/>
            <person name="Futagami T."/>
            <person name="Toyoda A."/>
            <person name="Takaki Y."/>
            <person name="Nishi S."/>
            <person name="Hori S."/>
            <person name="Arai W."/>
            <person name="Tsubouchi T."/>
            <person name="Morono Y."/>
            <person name="Uchiyama I."/>
            <person name="Ito T."/>
            <person name="Fujiyama A."/>
            <person name="Inagaki F."/>
            <person name="Takami H."/>
        </authorList>
    </citation>
    <scope>NUCLEOTIDE SEQUENCE</scope>
    <source>
        <strain evidence="1">Expedition CK06-06</strain>
    </source>
</reference>
<sequence length="60" mass="6983">MPDHCLTMRCIDCESHAIIHGKLDCNFMNRLGLAQPTVKKFMEDQDTPEKRLKKDGYEET</sequence>
<comment type="caution">
    <text evidence="1">The sequence shown here is derived from an EMBL/GenBank/DDBJ whole genome shotgun (WGS) entry which is preliminary data.</text>
</comment>
<gene>
    <name evidence="1" type="ORF">S06H3_44215</name>
</gene>
<protein>
    <submittedName>
        <fullName evidence="1">Uncharacterized protein</fullName>
    </submittedName>
</protein>
<accession>X1N183</accession>